<dbReference type="InterPro" id="IPR052898">
    <property type="entry name" value="ACAD10-like"/>
</dbReference>
<dbReference type="Gene3D" id="1.10.150.240">
    <property type="entry name" value="Putative phosphatase, domain 2"/>
    <property type="match status" value="1"/>
</dbReference>
<dbReference type="PANTHER" id="PTHR47829:SF1">
    <property type="entry name" value="HAD FAMILY PHOSPHATASE"/>
    <property type="match status" value="1"/>
</dbReference>
<dbReference type="NCBIfam" id="TIGR01509">
    <property type="entry name" value="HAD-SF-IA-v3"/>
    <property type="match status" value="1"/>
</dbReference>
<dbReference type="InterPro" id="IPR036412">
    <property type="entry name" value="HAD-like_sf"/>
</dbReference>
<dbReference type="PRINTS" id="PR00413">
    <property type="entry name" value="HADHALOGNASE"/>
</dbReference>
<evidence type="ECO:0000313" key="1">
    <source>
        <dbReference type="EMBL" id="GAA0552285.1"/>
    </source>
</evidence>
<dbReference type="SFLD" id="SFLDS00003">
    <property type="entry name" value="Haloacid_Dehalogenase"/>
    <property type="match status" value="1"/>
</dbReference>
<dbReference type="Gene3D" id="3.40.50.1000">
    <property type="entry name" value="HAD superfamily/HAD-like"/>
    <property type="match status" value="1"/>
</dbReference>
<protein>
    <recommendedName>
        <fullName evidence="3">Hydrolase of the HAD superfamily</fullName>
    </recommendedName>
</protein>
<dbReference type="Proteomes" id="UP001500729">
    <property type="component" value="Unassembled WGS sequence"/>
</dbReference>
<gene>
    <name evidence="1" type="ORF">GCM10009533_58160</name>
</gene>
<dbReference type="InterPro" id="IPR023198">
    <property type="entry name" value="PGP-like_dom2"/>
</dbReference>
<accession>A0ABP3NWE1</accession>
<organism evidence="1 2">
    <name type="scientific">Saccharopolyspora erythraea</name>
    <name type="common">Streptomyces erythraeus</name>
    <dbReference type="NCBI Taxonomy" id="1836"/>
    <lineage>
        <taxon>Bacteria</taxon>
        <taxon>Bacillati</taxon>
        <taxon>Actinomycetota</taxon>
        <taxon>Actinomycetes</taxon>
        <taxon>Pseudonocardiales</taxon>
        <taxon>Pseudonocardiaceae</taxon>
        <taxon>Saccharopolyspora</taxon>
    </lineage>
</organism>
<dbReference type="InterPro" id="IPR023214">
    <property type="entry name" value="HAD_sf"/>
</dbReference>
<sequence>MGSNDIRAVIFDYGGVLTTPGRAAIAAWTRAERIRPETYSAALKEWLSRSAPPGTPIHRLETGEIDAEEFNRILAARLRTEDDLPVSPDGLLSRLFGHMRHDDAMLGLVRELRDRGVRTALLSNSWGNDYPWELLDELFEVSVISGRTGLRKPQPEIYRLALDRLGISPRMAVFVDDGPPNVDAASELGMHTVLHVDAERTRGELTELLPALQPDHAQESR</sequence>
<proteinExistence type="predicted"/>
<dbReference type="PANTHER" id="PTHR47829">
    <property type="entry name" value="HYDROLASE, PUTATIVE (AFU_ORTHOLOGUE AFUA_1G12880)-RELATED"/>
    <property type="match status" value="1"/>
</dbReference>
<dbReference type="SUPFAM" id="SSF56784">
    <property type="entry name" value="HAD-like"/>
    <property type="match status" value="1"/>
</dbReference>
<dbReference type="Pfam" id="PF00702">
    <property type="entry name" value="Hydrolase"/>
    <property type="match status" value="1"/>
</dbReference>
<evidence type="ECO:0000313" key="2">
    <source>
        <dbReference type="Proteomes" id="UP001500729"/>
    </source>
</evidence>
<dbReference type="InterPro" id="IPR006439">
    <property type="entry name" value="HAD-SF_hydro_IA"/>
</dbReference>
<reference evidence="2" key="1">
    <citation type="journal article" date="2019" name="Int. J. Syst. Evol. Microbiol.">
        <title>The Global Catalogue of Microorganisms (GCM) 10K type strain sequencing project: providing services to taxonomists for standard genome sequencing and annotation.</title>
        <authorList>
            <consortium name="The Broad Institute Genomics Platform"/>
            <consortium name="The Broad Institute Genome Sequencing Center for Infectious Disease"/>
            <person name="Wu L."/>
            <person name="Ma J."/>
        </authorList>
    </citation>
    <scope>NUCLEOTIDE SEQUENCE [LARGE SCALE GENOMIC DNA]</scope>
    <source>
        <strain evidence="2">JCM 10303</strain>
    </source>
</reference>
<comment type="caution">
    <text evidence="1">The sequence shown here is derived from an EMBL/GenBank/DDBJ whole genome shotgun (WGS) entry which is preliminary data.</text>
</comment>
<dbReference type="RefSeq" id="WP_011874701.1">
    <property type="nucleotide sequence ID" value="NZ_BAAAGS010000056.1"/>
</dbReference>
<dbReference type="EMBL" id="BAAAGS010000056">
    <property type="protein sequence ID" value="GAA0552285.1"/>
    <property type="molecule type" value="Genomic_DNA"/>
</dbReference>
<dbReference type="SFLD" id="SFLDG01129">
    <property type="entry name" value="C1.5:_HAD__Beta-PGM__Phosphata"/>
    <property type="match status" value="1"/>
</dbReference>
<evidence type="ECO:0008006" key="3">
    <source>
        <dbReference type="Google" id="ProtNLM"/>
    </source>
</evidence>
<dbReference type="CDD" id="cd02603">
    <property type="entry name" value="HAD_sEH-N_like"/>
    <property type="match status" value="1"/>
</dbReference>
<name>A0ABP3NWE1_SACER</name>
<keyword evidence="2" id="KW-1185">Reference proteome</keyword>